<dbReference type="AlphaFoldDB" id="A0A2N5VZY0"/>
<proteinExistence type="predicted"/>
<feature type="region of interest" description="Disordered" evidence="1">
    <location>
        <begin position="1"/>
        <end position="49"/>
    </location>
</feature>
<sequence length="67" mass="7353">MKDLRLQQQDARESGERKAALGRVADSSDTSHQAHSTNTAGASHKPQKPLVWARARFSTLCSGKLTY</sequence>
<reference evidence="3 4" key="1">
    <citation type="submission" date="2017-11" db="EMBL/GenBank/DDBJ databases">
        <title>De novo assembly and phasing of dikaryotic genomes from two isolates of Puccinia coronata f. sp. avenae, the causal agent of oat crown rust.</title>
        <authorList>
            <person name="Miller M.E."/>
            <person name="Zhang Y."/>
            <person name="Omidvar V."/>
            <person name="Sperschneider J."/>
            <person name="Schwessinger B."/>
            <person name="Raley C."/>
            <person name="Palmer J.M."/>
            <person name="Garnica D."/>
            <person name="Upadhyaya N."/>
            <person name="Rathjen J."/>
            <person name="Taylor J.M."/>
            <person name="Park R.F."/>
            <person name="Dodds P.N."/>
            <person name="Hirsch C.D."/>
            <person name="Kianian S.F."/>
            <person name="Figueroa M."/>
        </authorList>
    </citation>
    <scope>NUCLEOTIDE SEQUENCE [LARGE SCALE GENOMIC DNA]</scope>
    <source>
        <strain evidence="3">12NC29</strain>
    </source>
</reference>
<evidence type="ECO:0000313" key="4">
    <source>
        <dbReference type="Proteomes" id="UP000235388"/>
    </source>
</evidence>
<dbReference type="EMBL" id="PGCJ01000847">
    <property type="protein sequence ID" value="PLW17572.1"/>
    <property type="molecule type" value="Genomic_DNA"/>
</dbReference>
<feature type="compositionally biased region" description="Polar residues" evidence="1">
    <location>
        <begin position="27"/>
        <end position="41"/>
    </location>
</feature>
<accession>A0A2N5VZY0</accession>
<comment type="caution">
    <text evidence="3">The sequence shown here is derived from an EMBL/GenBank/DDBJ whole genome shotgun (WGS) entry which is preliminary data.</text>
</comment>
<keyword evidence="4" id="KW-1185">Reference proteome</keyword>
<evidence type="ECO:0000256" key="1">
    <source>
        <dbReference type="SAM" id="MobiDB-lite"/>
    </source>
</evidence>
<organism evidence="3 4">
    <name type="scientific">Puccinia coronata f. sp. avenae</name>
    <dbReference type="NCBI Taxonomy" id="200324"/>
    <lineage>
        <taxon>Eukaryota</taxon>
        <taxon>Fungi</taxon>
        <taxon>Dikarya</taxon>
        <taxon>Basidiomycota</taxon>
        <taxon>Pucciniomycotina</taxon>
        <taxon>Pucciniomycetes</taxon>
        <taxon>Pucciniales</taxon>
        <taxon>Pucciniaceae</taxon>
        <taxon>Puccinia</taxon>
    </lineage>
</organism>
<feature type="compositionally biased region" description="Basic and acidic residues" evidence="1">
    <location>
        <begin position="1"/>
        <end position="19"/>
    </location>
</feature>
<evidence type="ECO:0000313" key="3">
    <source>
        <dbReference type="EMBL" id="PLW55574.1"/>
    </source>
</evidence>
<name>A0A2N5VZY0_9BASI</name>
<protein>
    <submittedName>
        <fullName evidence="3">Uncharacterized protein</fullName>
    </submittedName>
</protein>
<dbReference type="EMBL" id="PGCJ01000030">
    <property type="protein sequence ID" value="PLW55574.1"/>
    <property type="molecule type" value="Genomic_DNA"/>
</dbReference>
<dbReference type="Proteomes" id="UP000235388">
    <property type="component" value="Unassembled WGS sequence"/>
</dbReference>
<gene>
    <name evidence="3" type="ORF">PCANC_03512</name>
    <name evidence="2" type="ORF">PCANC_13765</name>
</gene>
<evidence type="ECO:0000313" key="2">
    <source>
        <dbReference type="EMBL" id="PLW17572.1"/>
    </source>
</evidence>